<evidence type="ECO:0000259" key="10">
    <source>
        <dbReference type="SMART" id="SM00849"/>
    </source>
</evidence>
<dbReference type="InterPro" id="IPR032282">
    <property type="entry name" value="HAGH_C"/>
</dbReference>
<dbReference type="PANTHER" id="PTHR43705">
    <property type="entry name" value="HYDROXYACYLGLUTATHIONE HYDROLASE"/>
    <property type="match status" value="1"/>
</dbReference>
<feature type="domain" description="Metallo-beta-lactamase" evidence="10">
    <location>
        <begin position="24"/>
        <end position="181"/>
    </location>
</feature>
<evidence type="ECO:0000256" key="1">
    <source>
        <dbReference type="ARBA" id="ARBA00001623"/>
    </source>
</evidence>
<dbReference type="GO" id="GO:0004416">
    <property type="term" value="F:hydroxyacylglutathione hydrolase activity"/>
    <property type="evidence" value="ECO:0007669"/>
    <property type="project" value="UniProtKB-EC"/>
</dbReference>
<reference evidence="11 12" key="1">
    <citation type="journal article" date="2024" name="Nat. Commun.">
        <title>Phylogenomics reveals the evolutionary origins of lichenization in chlorophyte algae.</title>
        <authorList>
            <person name="Puginier C."/>
            <person name="Libourel C."/>
            <person name="Otte J."/>
            <person name="Skaloud P."/>
            <person name="Haon M."/>
            <person name="Grisel S."/>
            <person name="Petersen M."/>
            <person name="Berrin J.G."/>
            <person name="Delaux P.M."/>
            <person name="Dal Grande F."/>
            <person name="Keller J."/>
        </authorList>
    </citation>
    <scope>NUCLEOTIDE SEQUENCE [LARGE SCALE GENOMIC DNA]</scope>
    <source>
        <strain evidence="11 12">SAG 245.80</strain>
    </source>
</reference>
<dbReference type="EMBL" id="JALJOU010000047">
    <property type="protein sequence ID" value="KAK9831344.1"/>
    <property type="molecule type" value="Genomic_DNA"/>
</dbReference>
<dbReference type="AlphaFoldDB" id="A0AAW1RC60"/>
<dbReference type="PIRSF" id="PIRSF005457">
    <property type="entry name" value="Glx"/>
    <property type="match status" value="1"/>
</dbReference>
<evidence type="ECO:0000256" key="5">
    <source>
        <dbReference type="ARBA" id="ARBA00011917"/>
    </source>
</evidence>
<dbReference type="CDD" id="cd07723">
    <property type="entry name" value="hydroxyacylglutathione_hydrolase_MBL-fold"/>
    <property type="match status" value="1"/>
</dbReference>
<dbReference type="Gene3D" id="3.60.15.10">
    <property type="entry name" value="Ribonuclease Z/Hydroxyacylglutathione hydrolase-like"/>
    <property type="match status" value="1"/>
</dbReference>
<evidence type="ECO:0000256" key="6">
    <source>
        <dbReference type="ARBA" id="ARBA00022723"/>
    </source>
</evidence>
<comment type="catalytic activity">
    <reaction evidence="1">
        <text>an S-(2-hydroxyacyl)glutathione + H2O = a 2-hydroxy carboxylate + glutathione + H(+)</text>
        <dbReference type="Rhea" id="RHEA:21864"/>
        <dbReference type="ChEBI" id="CHEBI:15377"/>
        <dbReference type="ChEBI" id="CHEBI:15378"/>
        <dbReference type="ChEBI" id="CHEBI:57925"/>
        <dbReference type="ChEBI" id="CHEBI:58896"/>
        <dbReference type="ChEBI" id="CHEBI:71261"/>
        <dbReference type="EC" id="3.1.2.6"/>
    </reaction>
</comment>
<evidence type="ECO:0000256" key="7">
    <source>
        <dbReference type="ARBA" id="ARBA00022801"/>
    </source>
</evidence>
<keyword evidence="7" id="KW-0378">Hydrolase</keyword>
<dbReference type="PANTHER" id="PTHR43705:SF1">
    <property type="entry name" value="HYDROXYACYLGLUTATHIONE HYDROLASE GLOB"/>
    <property type="match status" value="1"/>
</dbReference>
<comment type="pathway">
    <text evidence="3">Secondary metabolite metabolism; methylglyoxal degradation; (R)-lactate from methylglyoxal: step 2/2.</text>
</comment>
<dbReference type="NCBIfam" id="TIGR03413">
    <property type="entry name" value="GSH_gloB"/>
    <property type="match status" value="1"/>
</dbReference>
<evidence type="ECO:0000256" key="3">
    <source>
        <dbReference type="ARBA" id="ARBA00004963"/>
    </source>
</evidence>
<organism evidence="11 12">
    <name type="scientific">Elliptochloris bilobata</name>
    <dbReference type="NCBI Taxonomy" id="381761"/>
    <lineage>
        <taxon>Eukaryota</taxon>
        <taxon>Viridiplantae</taxon>
        <taxon>Chlorophyta</taxon>
        <taxon>core chlorophytes</taxon>
        <taxon>Trebouxiophyceae</taxon>
        <taxon>Trebouxiophyceae incertae sedis</taxon>
        <taxon>Elliptochloris clade</taxon>
        <taxon>Elliptochloris</taxon>
    </lineage>
</organism>
<comment type="caution">
    <text evidence="11">The sequence shown here is derived from an EMBL/GenBank/DDBJ whole genome shotgun (WGS) entry which is preliminary data.</text>
</comment>
<dbReference type="InterPro" id="IPR036866">
    <property type="entry name" value="RibonucZ/Hydroxyglut_hydro"/>
</dbReference>
<dbReference type="HAMAP" id="MF_01374">
    <property type="entry name" value="Glyoxalase_2"/>
    <property type="match status" value="1"/>
</dbReference>
<dbReference type="Pfam" id="PF00753">
    <property type="entry name" value="Lactamase_B"/>
    <property type="match status" value="1"/>
</dbReference>
<dbReference type="Pfam" id="PF16123">
    <property type="entry name" value="HAGH_C"/>
    <property type="match status" value="1"/>
</dbReference>
<comment type="similarity">
    <text evidence="4">Belongs to the metallo-beta-lactamase superfamily. Glyoxalase II family.</text>
</comment>
<dbReference type="InterPro" id="IPR017782">
    <property type="entry name" value="Hydroxyacylglutathione_Hdrlase"/>
</dbReference>
<protein>
    <recommendedName>
        <fullName evidence="5">hydroxyacylglutathione hydrolase</fullName>
        <ecNumber evidence="5">3.1.2.6</ecNumber>
    </recommendedName>
    <alternativeName>
        <fullName evidence="9">Glyoxalase II</fullName>
    </alternativeName>
</protein>
<dbReference type="SUPFAM" id="SSF56281">
    <property type="entry name" value="Metallo-hydrolase/oxidoreductase"/>
    <property type="match status" value="1"/>
</dbReference>
<gene>
    <name evidence="11" type="ORF">WJX81_003828</name>
</gene>
<evidence type="ECO:0000256" key="4">
    <source>
        <dbReference type="ARBA" id="ARBA00006759"/>
    </source>
</evidence>
<evidence type="ECO:0000256" key="2">
    <source>
        <dbReference type="ARBA" id="ARBA00001947"/>
    </source>
</evidence>
<keyword evidence="6" id="KW-0479">Metal-binding</keyword>
<accession>A0AAW1RC60</accession>
<evidence type="ECO:0000313" key="12">
    <source>
        <dbReference type="Proteomes" id="UP001445335"/>
    </source>
</evidence>
<dbReference type="InterPro" id="IPR035680">
    <property type="entry name" value="Clx_II_MBL"/>
</dbReference>
<name>A0AAW1RC60_9CHLO</name>
<dbReference type="GO" id="GO:0019243">
    <property type="term" value="P:methylglyoxal catabolic process to D-lactate via S-lactoyl-glutathione"/>
    <property type="evidence" value="ECO:0007669"/>
    <property type="project" value="InterPro"/>
</dbReference>
<proteinExistence type="inferred from homology"/>
<dbReference type="GO" id="GO:0046872">
    <property type="term" value="F:metal ion binding"/>
    <property type="evidence" value="ECO:0007669"/>
    <property type="project" value="UniProtKB-KW"/>
</dbReference>
<sequence length="266" mass="29199">MTAEEDTSTRLTALTVDRVSCLSDNYAWLLREESGKVAIVDPSEAQPVIRALESRNLKLDYIMNTHHHWDHVGGNEELKRRYGAQVVGPAADRDRIPGIDIALAGGESWQLGSLEMRVIDVPGHTRGHVAFWFPQAEALFSGDTLFALGCGRLFEGTPKQMWQSLAKLRELPPSTSVFCGHEYTQSNARFAEKIDGDNAALNERSALINSLREQGKATVPSLLSEELETNPFLRPSSAAIRDALGVPEMASDAEVFAAIRAAKDRA</sequence>
<keyword evidence="8" id="KW-0862">Zinc</keyword>
<keyword evidence="12" id="KW-1185">Reference proteome</keyword>
<dbReference type="InterPro" id="IPR050110">
    <property type="entry name" value="Glyoxalase_II_hydrolase"/>
</dbReference>
<evidence type="ECO:0000256" key="9">
    <source>
        <dbReference type="ARBA" id="ARBA00031044"/>
    </source>
</evidence>
<evidence type="ECO:0000256" key="8">
    <source>
        <dbReference type="ARBA" id="ARBA00022833"/>
    </source>
</evidence>
<dbReference type="EC" id="3.1.2.6" evidence="5"/>
<dbReference type="SMART" id="SM00849">
    <property type="entry name" value="Lactamase_B"/>
    <property type="match status" value="1"/>
</dbReference>
<comment type="cofactor">
    <cofactor evidence="2">
        <name>Zn(2+)</name>
        <dbReference type="ChEBI" id="CHEBI:29105"/>
    </cofactor>
</comment>
<dbReference type="Proteomes" id="UP001445335">
    <property type="component" value="Unassembled WGS sequence"/>
</dbReference>
<dbReference type="InterPro" id="IPR001279">
    <property type="entry name" value="Metallo-B-lactamas"/>
</dbReference>
<evidence type="ECO:0000313" key="11">
    <source>
        <dbReference type="EMBL" id="KAK9831344.1"/>
    </source>
</evidence>